<dbReference type="HOGENOM" id="CLU_857159_0_0_11"/>
<protein>
    <submittedName>
        <fullName evidence="2">Uncharacterized protein</fullName>
    </submittedName>
</protein>
<dbReference type="KEGG" id="ckp:ckrop_0160"/>
<feature type="region of interest" description="Disordered" evidence="1">
    <location>
        <begin position="1"/>
        <end position="22"/>
    </location>
</feature>
<evidence type="ECO:0000256" key="1">
    <source>
        <dbReference type="SAM" id="MobiDB-lite"/>
    </source>
</evidence>
<accession>C4LGA3</accession>
<organism evidence="2 3">
    <name type="scientific">Corynebacterium kroppenstedtii (strain DSM 44385 / JCM 11950 / CIP 105744 / CCUG 35717)</name>
    <dbReference type="NCBI Taxonomy" id="645127"/>
    <lineage>
        <taxon>Bacteria</taxon>
        <taxon>Bacillati</taxon>
        <taxon>Actinomycetota</taxon>
        <taxon>Actinomycetes</taxon>
        <taxon>Mycobacteriales</taxon>
        <taxon>Corynebacteriaceae</taxon>
        <taxon>Corynebacterium</taxon>
    </lineage>
</organism>
<dbReference type="AlphaFoldDB" id="C4LGA3"/>
<sequence>MSGSQAFTAGPPDPVSGSHAITAGGSKVAAGGASKSGPTGVLTSTKGLIGAAILGGGAVVGGGVAYNHYTTNDDSSEPTTYTHLFDDMPIGKDVLGGGDGVGFRLADTNFNCYIGFSANMMNMLDCFQTDKHDPAEGAGSRQDSEQKFVYPQQEFKDNGDFYYGGGVLHPGEKAPFHDTVCGVFEDKKATCIVDNNRIDFTDQGYTITKRKGDGTGVTGSKCGDVEAPLATYNDETIKAPVLVHQGDVDCSHTFEAMQNYVDTRHFGSSSDNYEESTAPDKNGWTCKPNEVVYKDDEDPNAIPGAASCKDSDGNIVYTPRQYYL</sequence>
<keyword evidence="3" id="KW-1185">Reference proteome</keyword>
<gene>
    <name evidence="2" type="ordered locus">ckrop_0160</name>
</gene>
<name>C4LGA3_CORK4</name>
<reference evidence="2 3" key="1">
    <citation type="journal article" date="2008" name="J. Biotechnol.">
        <title>Ultrafast pyrosequencing of Corynebacterium kroppenstedtii DSM44385 revealed insights into the physiology of a lipophilic corynebacterium that lacks mycolic acids.</title>
        <authorList>
            <person name="Tauch A."/>
            <person name="Schneider J."/>
            <person name="Szczepanowski R."/>
            <person name="Tilker A."/>
            <person name="Viehoever P."/>
            <person name="Gartemann K.-H."/>
            <person name="Arnold W."/>
            <person name="Blom J."/>
            <person name="Brinkrolf K."/>
            <person name="Brune I."/>
            <person name="Goetker S."/>
            <person name="Weisshaar B."/>
            <person name="Goesmann A."/>
            <person name="Droege M."/>
            <person name="Puehler A."/>
        </authorList>
    </citation>
    <scope>NUCLEOTIDE SEQUENCE [LARGE SCALE GENOMIC DNA]</scope>
    <source>
        <strain evidence="3">DSM 44385 / JCM 11950 / CIP 105744 / CCUG 35717</strain>
    </source>
</reference>
<dbReference type="Proteomes" id="UP000001473">
    <property type="component" value="Chromosome"/>
</dbReference>
<proteinExistence type="predicted"/>
<evidence type="ECO:0000313" key="2">
    <source>
        <dbReference type="EMBL" id="ACR16953.1"/>
    </source>
</evidence>
<evidence type="ECO:0000313" key="3">
    <source>
        <dbReference type="Proteomes" id="UP000001473"/>
    </source>
</evidence>
<dbReference type="EMBL" id="CP001620">
    <property type="protein sequence ID" value="ACR16953.1"/>
    <property type="molecule type" value="Genomic_DNA"/>
</dbReference>